<feature type="transmembrane region" description="Helical" evidence="6">
    <location>
        <begin position="127"/>
        <end position="146"/>
    </location>
</feature>
<keyword evidence="2 6" id="KW-0812">Transmembrane</keyword>
<feature type="transmembrane region" description="Helical" evidence="6">
    <location>
        <begin position="152"/>
        <end position="169"/>
    </location>
</feature>
<evidence type="ECO:0000256" key="6">
    <source>
        <dbReference type="SAM" id="Phobius"/>
    </source>
</evidence>
<dbReference type="GO" id="GO:0015648">
    <property type="term" value="F:lipid-linked peptidoglycan transporter activity"/>
    <property type="evidence" value="ECO:0007669"/>
    <property type="project" value="TreeGrafter"/>
</dbReference>
<keyword evidence="3" id="KW-0133">Cell shape</keyword>
<dbReference type="AlphaFoldDB" id="A0A2G9Z9L9"/>
<evidence type="ECO:0000256" key="1">
    <source>
        <dbReference type="ARBA" id="ARBA00004141"/>
    </source>
</evidence>
<dbReference type="Proteomes" id="UP000228812">
    <property type="component" value="Unassembled WGS sequence"/>
</dbReference>
<name>A0A2G9Z9L9_9BACT</name>
<dbReference type="PANTHER" id="PTHR30474:SF1">
    <property type="entry name" value="PEPTIDOGLYCAN GLYCOSYLTRANSFERASE MRDB"/>
    <property type="match status" value="1"/>
</dbReference>
<comment type="caution">
    <text evidence="7">The sequence shown here is derived from an EMBL/GenBank/DDBJ whole genome shotgun (WGS) entry which is preliminary data.</text>
</comment>
<keyword evidence="5 6" id="KW-0472">Membrane</keyword>
<feature type="transmembrane region" description="Helical" evidence="6">
    <location>
        <begin position="176"/>
        <end position="194"/>
    </location>
</feature>
<organism evidence="7 8">
    <name type="scientific">Candidatus Jorgensenbacteria bacterium CG23_combo_of_CG06-09_8_20_14_all_54_14</name>
    <dbReference type="NCBI Taxonomy" id="1974595"/>
    <lineage>
        <taxon>Bacteria</taxon>
        <taxon>Candidatus Joergenseniibacteriota</taxon>
    </lineage>
</organism>
<sequence>MIRLRHIDWGMMGALAFLAAAGLVTLASVAEEFFPRQLGWYLGALAIILLAAQVDWKRLGSHWWFRYGFYGLSVLLLLISNLQSATIRGTKSWIVVGAFQFEPAELAKLALIIVLAHFFSRRHVEAWYGKNILVSFMLMAVPMALIMAHPDFGSAVMMVAIWIAFLLAGSVHTKRLIVGLIAAAVAMVLMWSFVMRPYQKDRVVSFLFPARDPLGASYNVIQSKVAIGSGGIFGKGFGGGTQARLHFLPAAQNDFLFAAFTEEWGVAGGAALLLTFALFLYRIGAVGLRARDNYAWLIAWGGGILFAVQSFINIGSNLGLLPVTGLTFPFFSYGGSSLLTSALLVGIIQHIKIESR</sequence>
<comment type="subcellular location">
    <subcellularLocation>
        <location evidence="1">Membrane</location>
        <topology evidence="1">Multi-pass membrane protein</topology>
    </subcellularLocation>
</comment>
<dbReference type="EMBL" id="PCRZ01000033">
    <property type="protein sequence ID" value="PIP29843.1"/>
    <property type="molecule type" value="Genomic_DNA"/>
</dbReference>
<feature type="transmembrane region" description="Helical" evidence="6">
    <location>
        <begin position="264"/>
        <end position="281"/>
    </location>
</feature>
<evidence type="ECO:0000256" key="3">
    <source>
        <dbReference type="ARBA" id="ARBA00022960"/>
    </source>
</evidence>
<evidence type="ECO:0000256" key="5">
    <source>
        <dbReference type="ARBA" id="ARBA00023136"/>
    </source>
</evidence>
<feature type="transmembrane region" description="Helical" evidence="6">
    <location>
        <begin position="39"/>
        <end position="56"/>
    </location>
</feature>
<evidence type="ECO:0000256" key="2">
    <source>
        <dbReference type="ARBA" id="ARBA00022692"/>
    </source>
</evidence>
<gene>
    <name evidence="7" type="ORF">COX26_01930</name>
</gene>
<reference evidence="7 8" key="1">
    <citation type="submission" date="2017-09" db="EMBL/GenBank/DDBJ databases">
        <title>Depth-based differentiation of microbial function through sediment-hosted aquifers and enrichment of novel symbionts in the deep terrestrial subsurface.</title>
        <authorList>
            <person name="Probst A.J."/>
            <person name="Ladd B."/>
            <person name="Jarett J.K."/>
            <person name="Geller-Mcgrath D.E."/>
            <person name="Sieber C.M."/>
            <person name="Emerson J.B."/>
            <person name="Anantharaman K."/>
            <person name="Thomas B.C."/>
            <person name="Malmstrom R."/>
            <person name="Stieglmeier M."/>
            <person name="Klingl A."/>
            <person name="Woyke T."/>
            <person name="Ryan C.M."/>
            <person name="Banfield J.F."/>
        </authorList>
    </citation>
    <scope>NUCLEOTIDE SEQUENCE [LARGE SCALE GENOMIC DNA]</scope>
    <source>
        <strain evidence="7">CG23_combo_of_CG06-09_8_20_14_all_54_14</strain>
    </source>
</reference>
<feature type="transmembrane region" description="Helical" evidence="6">
    <location>
        <begin position="293"/>
        <end position="314"/>
    </location>
</feature>
<evidence type="ECO:0008006" key="9">
    <source>
        <dbReference type="Google" id="ProtNLM"/>
    </source>
</evidence>
<evidence type="ECO:0000313" key="8">
    <source>
        <dbReference type="Proteomes" id="UP000228812"/>
    </source>
</evidence>
<dbReference type="PROSITE" id="PS00428">
    <property type="entry name" value="FTSW_RODA_SPOVE"/>
    <property type="match status" value="1"/>
</dbReference>
<evidence type="ECO:0000313" key="7">
    <source>
        <dbReference type="EMBL" id="PIP29843.1"/>
    </source>
</evidence>
<keyword evidence="4 6" id="KW-1133">Transmembrane helix</keyword>
<dbReference type="PANTHER" id="PTHR30474">
    <property type="entry name" value="CELL CYCLE PROTEIN"/>
    <property type="match status" value="1"/>
</dbReference>
<feature type="transmembrane region" description="Helical" evidence="6">
    <location>
        <begin position="93"/>
        <end position="115"/>
    </location>
</feature>
<feature type="transmembrane region" description="Helical" evidence="6">
    <location>
        <begin position="326"/>
        <end position="348"/>
    </location>
</feature>
<dbReference type="InterPro" id="IPR001182">
    <property type="entry name" value="FtsW/RodA"/>
</dbReference>
<protein>
    <recommendedName>
        <fullName evidence="9">Rod shape-determining protein RodA</fullName>
    </recommendedName>
</protein>
<dbReference type="GO" id="GO:0008360">
    <property type="term" value="P:regulation of cell shape"/>
    <property type="evidence" value="ECO:0007669"/>
    <property type="project" value="UniProtKB-KW"/>
</dbReference>
<feature type="transmembrane region" description="Helical" evidence="6">
    <location>
        <begin position="68"/>
        <end position="87"/>
    </location>
</feature>
<dbReference type="InterPro" id="IPR018365">
    <property type="entry name" value="Cell_cycle_FtsW-rel_CS"/>
</dbReference>
<evidence type="ECO:0000256" key="4">
    <source>
        <dbReference type="ARBA" id="ARBA00022989"/>
    </source>
</evidence>
<dbReference type="GO" id="GO:0032153">
    <property type="term" value="C:cell division site"/>
    <property type="evidence" value="ECO:0007669"/>
    <property type="project" value="TreeGrafter"/>
</dbReference>
<accession>A0A2G9Z9L9</accession>
<proteinExistence type="predicted"/>
<dbReference type="GO" id="GO:0051301">
    <property type="term" value="P:cell division"/>
    <property type="evidence" value="ECO:0007669"/>
    <property type="project" value="InterPro"/>
</dbReference>
<dbReference type="GO" id="GO:0005886">
    <property type="term" value="C:plasma membrane"/>
    <property type="evidence" value="ECO:0007669"/>
    <property type="project" value="TreeGrafter"/>
</dbReference>
<dbReference type="Pfam" id="PF01098">
    <property type="entry name" value="FTSW_RODA_SPOVE"/>
    <property type="match status" value="1"/>
</dbReference>